<comment type="cofactor">
    <cofactor evidence="6">
        <name>Mg(2+)</name>
        <dbReference type="ChEBI" id="CHEBI:18420"/>
    </cofactor>
    <cofactor evidence="6">
        <name>Mn(2+)</name>
        <dbReference type="ChEBI" id="CHEBI:29035"/>
    </cofactor>
    <text evidence="6">Mg(2+). Can also accept Mn(2+).</text>
</comment>
<comment type="caution">
    <text evidence="8">The sequence shown here is derived from an EMBL/GenBank/DDBJ whole genome shotgun (WGS) entry which is preliminary data.</text>
</comment>
<dbReference type="PANTHER" id="PTHR21060">
    <property type="entry name" value="ACETATE KINASE"/>
    <property type="match status" value="1"/>
</dbReference>
<organism evidence="8 9">
    <name type="scientific">Neobacillus sedimentimangrovi</name>
    <dbReference type="NCBI Taxonomy" id="2699460"/>
    <lineage>
        <taxon>Bacteria</taxon>
        <taxon>Bacillati</taxon>
        <taxon>Bacillota</taxon>
        <taxon>Bacilli</taxon>
        <taxon>Bacillales</taxon>
        <taxon>Bacillaceae</taxon>
        <taxon>Neobacillus</taxon>
    </lineage>
</organism>
<keyword evidence="6" id="KW-0460">Magnesium</keyword>
<dbReference type="EC" id="2.7.2.1" evidence="6"/>
<reference evidence="8 9" key="1">
    <citation type="journal article" date="2023" name="Antonie Van Leeuwenhoek">
        <title>Unveiling the genomic potential of a novel thermostable glycoside hydrolases producing Neobacillus sedimentimangrovi UE25.</title>
        <authorList>
            <person name="Ejaz U."/>
            <person name="Saleem F."/>
            <person name="Rashid R."/>
            <person name="Hasan K.A."/>
            <person name="Syed M.N."/>
            <person name="Sohail M."/>
        </authorList>
    </citation>
    <scope>NUCLEOTIDE SEQUENCE [LARGE SCALE GENOMIC DNA]</scope>
    <source>
        <strain evidence="8 9">UE25</strain>
    </source>
</reference>
<dbReference type="HAMAP" id="MF_00020">
    <property type="entry name" value="Acetate_kinase"/>
    <property type="match status" value="1"/>
</dbReference>
<sequence length="397" mass="43550">MAKIIAINAGSSSLKFQLFDMPSEEVITKGLIERIGLNDSIFNITVNGEKLQETLDIPNHEVAVKLLLDKLTTLGIIKSLSEIEGIGHRVVHGGEEFSDSVLITDEVLTKIDELSELAPLHNPANVTGIRAFKQVLPNVPAVAVFDTAFHQTMPASSYLYSLPYEYYEKYGIRKYGFHGTSHKYVSQRAAELLGRPIEQLRLISCHLGNGASIAAIQGGKSIDTSMGFTPLAGVTMGTRSGNIDPALIPFIMEKTGKTADEVLEVLNKKSGMLAVSGFSSDLRDIELQAQQGNERAKLALEVFSNRIHKYIGSYAARMYGVDAIIFTAGIGENSDVIRENVLKGLEFMGVYWDPTLNKVRGKEAFINYPHSPVKVLVIPTNEEVMIARDVVRLAEIK</sequence>
<protein>
    <recommendedName>
        <fullName evidence="6">Acetate kinase</fullName>
        <ecNumber evidence="6">2.7.2.1</ecNumber>
    </recommendedName>
    <alternativeName>
        <fullName evidence="6">Acetokinase</fullName>
    </alternativeName>
</protein>
<evidence type="ECO:0000256" key="1">
    <source>
        <dbReference type="ARBA" id="ARBA00008748"/>
    </source>
</evidence>
<dbReference type="PRINTS" id="PR00471">
    <property type="entry name" value="ACETATEKNASE"/>
</dbReference>
<comment type="function">
    <text evidence="6">Catalyzes the formation of acetyl phosphate from acetate and ATP. Can also catalyze the reverse reaction.</text>
</comment>
<feature type="binding site" evidence="6">
    <location>
        <position position="382"/>
    </location>
    <ligand>
        <name>Mg(2+)</name>
        <dbReference type="ChEBI" id="CHEBI:18420"/>
    </ligand>
</feature>
<feature type="binding site" evidence="6">
    <location>
        <begin position="281"/>
        <end position="283"/>
    </location>
    <ligand>
        <name>ATP</name>
        <dbReference type="ChEBI" id="CHEBI:30616"/>
    </ligand>
</feature>
<feature type="binding site" evidence="6">
    <location>
        <position position="8"/>
    </location>
    <ligand>
        <name>Mg(2+)</name>
        <dbReference type="ChEBI" id="CHEBI:18420"/>
    </ligand>
</feature>
<dbReference type="SUPFAM" id="SSF53067">
    <property type="entry name" value="Actin-like ATPase domain"/>
    <property type="match status" value="2"/>
</dbReference>
<dbReference type="Pfam" id="PF00871">
    <property type="entry name" value="Acetate_kinase"/>
    <property type="match status" value="1"/>
</dbReference>
<dbReference type="InterPro" id="IPR000890">
    <property type="entry name" value="Aliphatic_acid_kin_short-chain"/>
</dbReference>
<keyword evidence="3 6" id="KW-0547">Nucleotide-binding</keyword>
<feature type="binding site" evidence="6">
    <location>
        <begin position="329"/>
        <end position="333"/>
    </location>
    <ligand>
        <name>ATP</name>
        <dbReference type="ChEBI" id="CHEBI:30616"/>
    </ligand>
</feature>
<comment type="pathway">
    <text evidence="6">Metabolic intermediate biosynthesis; acetyl-CoA biosynthesis; acetyl-CoA from acetate: step 1/2.</text>
</comment>
<evidence type="ECO:0000256" key="6">
    <source>
        <dbReference type="HAMAP-Rule" id="MF_00020"/>
    </source>
</evidence>
<dbReference type="NCBIfam" id="TIGR00016">
    <property type="entry name" value="ackA"/>
    <property type="match status" value="1"/>
</dbReference>
<feature type="binding site" evidence="6">
    <location>
        <begin position="206"/>
        <end position="210"/>
    </location>
    <ligand>
        <name>ATP</name>
        <dbReference type="ChEBI" id="CHEBI:30616"/>
    </ligand>
</feature>
<dbReference type="PROSITE" id="PS01076">
    <property type="entry name" value="ACETATE_KINASE_2"/>
    <property type="match status" value="1"/>
</dbReference>
<keyword evidence="6" id="KW-0479">Metal-binding</keyword>
<evidence type="ECO:0000256" key="3">
    <source>
        <dbReference type="ARBA" id="ARBA00022741"/>
    </source>
</evidence>
<feature type="active site" description="Proton donor/acceptor" evidence="6">
    <location>
        <position position="146"/>
    </location>
</feature>
<evidence type="ECO:0000256" key="7">
    <source>
        <dbReference type="RuleBase" id="RU003835"/>
    </source>
</evidence>
<comment type="catalytic activity">
    <reaction evidence="6">
        <text>acetate + ATP = acetyl phosphate + ADP</text>
        <dbReference type="Rhea" id="RHEA:11352"/>
        <dbReference type="ChEBI" id="CHEBI:22191"/>
        <dbReference type="ChEBI" id="CHEBI:30089"/>
        <dbReference type="ChEBI" id="CHEBI:30616"/>
        <dbReference type="ChEBI" id="CHEBI:456216"/>
        <dbReference type="EC" id="2.7.2.1"/>
    </reaction>
</comment>
<keyword evidence="4 6" id="KW-0418">Kinase</keyword>
<feature type="site" description="Transition state stabilizer" evidence="6">
    <location>
        <position position="178"/>
    </location>
</feature>
<feature type="binding site" evidence="6">
    <location>
        <position position="89"/>
    </location>
    <ligand>
        <name>substrate</name>
    </ligand>
</feature>
<proteinExistence type="inferred from homology"/>
<comment type="subcellular location">
    <subcellularLocation>
        <location evidence="6">Cytoplasm</location>
    </subcellularLocation>
</comment>
<gene>
    <name evidence="6" type="primary">ackA</name>
    <name evidence="8" type="ORF">LRS37_15525</name>
</gene>
<keyword evidence="2 6" id="KW-0808">Transferase</keyword>
<feature type="binding site" evidence="6">
    <location>
        <position position="15"/>
    </location>
    <ligand>
        <name>ATP</name>
        <dbReference type="ChEBI" id="CHEBI:30616"/>
    </ligand>
</feature>
<evidence type="ECO:0000256" key="5">
    <source>
        <dbReference type="ARBA" id="ARBA00022840"/>
    </source>
</evidence>
<evidence type="ECO:0000313" key="8">
    <source>
        <dbReference type="EMBL" id="MCD4840244.1"/>
    </source>
</evidence>
<dbReference type="EMBL" id="JAJODE010000063">
    <property type="protein sequence ID" value="MCD4840244.1"/>
    <property type="molecule type" value="Genomic_DNA"/>
</dbReference>
<dbReference type="InterPro" id="IPR043129">
    <property type="entry name" value="ATPase_NBD"/>
</dbReference>
<dbReference type="GO" id="GO:0016301">
    <property type="term" value="F:kinase activity"/>
    <property type="evidence" value="ECO:0007669"/>
    <property type="project" value="UniProtKB-KW"/>
</dbReference>
<dbReference type="Gene3D" id="3.30.420.40">
    <property type="match status" value="2"/>
</dbReference>
<evidence type="ECO:0000313" key="9">
    <source>
        <dbReference type="Proteomes" id="UP001162836"/>
    </source>
</evidence>
<evidence type="ECO:0000256" key="2">
    <source>
        <dbReference type="ARBA" id="ARBA00022679"/>
    </source>
</evidence>
<dbReference type="RefSeq" id="WP_038536705.1">
    <property type="nucleotide sequence ID" value="NZ_JAAFZF010000029.1"/>
</dbReference>
<dbReference type="PANTHER" id="PTHR21060:SF15">
    <property type="entry name" value="ACETATE KINASE-RELATED"/>
    <property type="match status" value="1"/>
</dbReference>
<comment type="subunit">
    <text evidence="6">Homodimer.</text>
</comment>
<comment type="similarity">
    <text evidence="1 6 7">Belongs to the acetokinase family.</text>
</comment>
<keyword evidence="6" id="KW-0963">Cytoplasm</keyword>
<name>A0ABS8QLQ3_9BACI</name>
<evidence type="ECO:0000256" key="4">
    <source>
        <dbReference type="ARBA" id="ARBA00022777"/>
    </source>
</evidence>
<dbReference type="InterPro" id="IPR023865">
    <property type="entry name" value="Aliphatic_acid_kinase_CS"/>
</dbReference>
<dbReference type="PROSITE" id="PS01075">
    <property type="entry name" value="ACETATE_KINASE_1"/>
    <property type="match status" value="1"/>
</dbReference>
<feature type="site" description="Transition state stabilizer" evidence="6">
    <location>
        <position position="239"/>
    </location>
</feature>
<keyword evidence="5 6" id="KW-0067">ATP-binding</keyword>
<keyword evidence="9" id="KW-1185">Reference proteome</keyword>
<dbReference type="Proteomes" id="UP001162836">
    <property type="component" value="Unassembled WGS sequence"/>
</dbReference>
<dbReference type="InterPro" id="IPR004372">
    <property type="entry name" value="Ac/propionate_kinase"/>
</dbReference>
<accession>A0ABS8QLQ3</accession>
<dbReference type="PIRSF" id="PIRSF000722">
    <property type="entry name" value="Acetate_prop_kin"/>
    <property type="match status" value="1"/>
</dbReference>
<dbReference type="CDD" id="cd24010">
    <property type="entry name" value="ASKHA_NBD_AcK_PK"/>
    <property type="match status" value="1"/>
</dbReference>